<organism evidence="2 3">
    <name type="scientific">Echinops telfairi</name>
    <name type="common">Lesser hedgehog tenrec</name>
    <dbReference type="NCBI Taxonomy" id="9371"/>
    <lineage>
        <taxon>Eukaryota</taxon>
        <taxon>Metazoa</taxon>
        <taxon>Chordata</taxon>
        <taxon>Craniata</taxon>
        <taxon>Vertebrata</taxon>
        <taxon>Euteleostomi</taxon>
        <taxon>Mammalia</taxon>
        <taxon>Eutheria</taxon>
        <taxon>Afrotheria</taxon>
        <taxon>Tenrecidae</taxon>
        <taxon>Tenrecinae</taxon>
        <taxon>Echinops</taxon>
    </lineage>
</organism>
<name>A0ABM1VIU5_ECHTE</name>
<proteinExistence type="predicted"/>
<evidence type="ECO:0000313" key="2">
    <source>
        <dbReference type="Proteomes" id="UP000694863"/>
    </source>
</evidence>
<keyword evidence="2" id="KW-1185">Reference proteome</keyword>
<dbReference type="GeneID" id="115868286"/>
<accession>A0ABM1VIU5</accession>
<feature type="signal peptide" evidence="1">
    <location>
        <begin position="1"/>
        <end position="22"/>
    </location>
</feature>
<feature type="chain" id="PRO_5045586055" evidence="1">
    <location>
        <begin position="23"/>
        <end position="87"/>
    </location>
</feature>
<sequence>MGNFVLLFAIFLFMSQVLPARGRFKEVCERPNGSCQEFCIKTEILVGKCLDDRACCVPLLEHPTYELTESTETTKIPGITKRAARQN</sequence>
<dbReference type="Gene3D" id="3.10.360.10">
    <property type="entry name" value="Antimicrobial Peptide, Beta-defensin 2, Chain A"/>
    <property type="match status" value="1"/>
</dbReference>
<gene>
    <name evidence="3" type="primary">DEFB108B</name>
</gene>
<evidence type="ECO:0000256" key="1">
    <source>
        <dbReference type="SAM" id="SignalP"/>
    </source>
</evidence>
<evidence type="ECO:0000313" key="3">
    <source>
        <dbReference type="RefSeq" id="XP_030740504.1"/>
    </source>
</evidence>
<keyword evidence="1" id="KW-0732">Signal</keyword>
<protein>
    <submittedName>
        <fullName evidence="3">Beta-defensin 108B</fullName>
    </submittedName>
</protein>
<dbReference type="RefSeq" id="XP_030740504.1">
    <property type="nucleotide sequence ID" value="XM_030884644.1"/>
</dbReference>
<reference evidence="3" key="1">
    <citation type="submission" date="2025-08" db="UniProtKB">
        <authorList>
            <consortium name="RefSeq"/>
        </authorList>
    </citation>
    <scope>IDENTIFICATION</scope>
</reference>
<dbReference type="Proteomes" id="UP000694863">
    <property type="component" value="Unplaced"/>
</dbReference>